<comment type="caution">
    <text evidence="6">The sequence shown here is derived from an EMBL/GenBank/DDBJ whole genome shotgun (WGS) entry which is preliminary data.</text>
</comment>
<feature type="compositionally biased region" description="Polar residues" evidence="4">
    <location>
        <begin position="203"/>
        <end position="215"/>
    </location>
</feature>
<dbReference type="PANTHER" id="PTHR23335">
    <property type="entry name" value="CALMODULIN-BINDING TRANSCRIPTION ACTIVATOR CAMTA"/>
    <property type="match status" value="1"/>
</dbReference>
<evidence type="ECO:0000256" key="2">
    <source>
        <dbReference type="ARBA" id="ARBA00023163"/>
    </source>
</evidence>
<feature type="domain" description="CG-1" evidence="5">
    <location>
        <begin position="39"/>
        <end position="165"/>
    </location>
</feature>
<feature type="region of interest" description="Disordered" evidence="4">
    <location>
        <begin position="164"/>
        <end position="228"/>
    </location>
</feature>
<dbReference type="Proteomes" id="UP001206925">
    <property type="component" value="Unassembled WGS sequence"/>
</dbReference>
<dbReference type="Gene3D" id="1.20.5.190">
    <property type="match status" value="1"/>
</dbReference>
<dbReference type="AlphaFoldDB" id="A0AAD5CTY9"/>
<evidence type="ECO:0000313" key="6">
    <source>
        <dbReference type="EMBL" id="KAI7746496.1"/>
    </source>
</evidence>
<feature type="non-terminal residue" evidence="6">
    <location>
        <position position="1"/>
    </location>
</feature>
<proteinExistence type="predicted"/>
<evidence type="ECO:0000313" key="7">
    <source>
        <dbReference type="Proteomes" id="UP001206925"/>
    </source>
</evidence>
<gene>
    <name evidence="6" type="ORF">M8C21_026234</name>
</gene>
<dbReference type="GO" id="GO:0003712">
    <property type="term" value="F:transcription coregulator activity"/>
    <property type="evidence" value="ECO:0007669"/>
    <property type="project" value="TreeGrafter"/>
</dbReference>
<protein>
    <recommendedName>
        <fullName evidence="5">CG-1 domain-containing protein</fullName>
    </recommendedName>
</protein>
<dbReference type="GO" id="GO:0003690">
    <property type="term" value="F:double-stranded DNA binding"/>
    <property type="evidence" value="ECO:0007669"/>
    <property type="project" value="TreeGrafter"/>
</dbReference>
<feature type="compositionally biased region" description="Low complexity" evidence="4">
    <location>
        <begin position="184"/>
        <end position="194"/>
    </location>
</feature>
<keyword evidence="2" id="KW-0804">Transcription</keyword>
<dbReference type="PANTHER" id="PTHR23335:SF30">
    <property type="entry name" value="CALMODULIN-BINDING TRANSCRIPTION ACTIVATOR 3"/>
    <property type="match status" value="1"/>
</dbReference>
<dbReference type="InterPro" id="IPR005559">
    <property type="entry name" value="CG-1_dom"/>
</dbReference>
<dbReference type="EMBL" id="JAMZMK010006958">
    <property type="protein sequence ID" value="KAI7746496.1"/>
    <property type="molecule type" value="Genomic_DNA"/>
</dbReference>
<dbReference type="GO" id="GO:0006357">
    <property type="term" value="P:regulation of transcription by RNA polymerase II"/>
    <property type="evidence" value="ECO:0007669"/>
    <property type="project" value="TreeGrafter"/>
</dbReference>
<dbReference type="PROSITE" id="PS50096">
    <property type="entry name" value="IQ"/>
    <property type="match status" value="1"/>
</dbReference>
<dbReference type="GO" id="GO:0005634">
    <property type="term" value="C:nucleus"/>
    <property type="evidence" value="ECO:0007669"/>
    <property type="project" value="UniProtKB-SubCell"/>
</dbReference>
<dbReference type="PROSITE" id="PS51437">
    <property type="entry name" value="CG_1"/>
    <property type="match status" value="1"/>
</dbReference>
<dbReference type="SMART" id="SM01076">
    <property type="entry name" value="CG-1"/>
    <property type="match status" value="1"/>
</dbReference>
<keyword evidence="3" id="KW-0539">Nucleus</keyword>
<name>A0AAD5CTY9_AMBAR</name>
<reference evidence="6" key="1">
    <citation type="submission" date="2022-06" db="EMBL/GenBank/DDBJ databases">
        <title>Uncovering the hologenomic basis of an extraordinary plant invasion.</title>
        <authorList>
            <person name="Bieker V.C."/>
            <person name="Martin M.D."/>
            <person name="Gilbert T."/>
            <person name="Hodgins K."/>
            <person name="Battlay P."/>
            <person name="Petersen B."/>
            <person name="Wilson J."/>
        </authorList>
    </citation>
    <scope>NUCLEOTIDE SEQUENCE</scope>
    <source>
        <strain evidence="6">AA19_3_7</strain>
        <tissue evidence="6">Leaf</tissue>
    </source>
</reference>
<feature type="compositionally biased region" description="Polar residues" evidence="4">
    <location>
        <begin position="173"/>
        <end position="183"/>
    </location>
</feature>
<sequence>MAEGRRYALGAQLEEMGEQQCILLKTWSRDMDRAAGENIEQILSEAQHRWLRPAEICEILRNYTKFRIASEPGNRPPNGSLFLFDRKVLRYFRKDGHNWRKKKDGKTVKEAHERLKAGSIDVLHCYYAHGEDNENFQRRSYWLLEEALSNIVLVHYREVKGNRTNTHRAREATPNSLTSEENISTSEVDSSVSSKFHTYNHPVASQTTENSTQASEYEDAESAYSHQSTSRYSSILNLQPSVTAKTEDPFSMPYYPVPSSKDYDGKSQVNPDMSFVSLMQGDKDGNNFDSDLSYAFESYSAGSQSASYQSTPSYDPSMGQVMPDGFDKMQFRGNAGWQVHYMLSAAAGALTDPSPRYSGKTPADLAASNGNKGIAGYCAEAALSAHLQLLKLKEASKEGDDASASSAVQTVTERTPTPVGYGEGLSLKDSLAAVCNATQAAARIHQVFRVQSFQKKQLKEHGGSEFGLSDERALSLLALKTPKTGQHDEPVHAAAVRIQNKFRSWKGRKDFLIMRQRIVKIQ</sequence>
<comment type="subcellular location">
    <subcellularLocation>
        <location evidence="1">Nucleus</location>
    </subcellularLocation>
</comment>
<accession>A0AAD5CTY9</accession>
<evidence type="ECO:0000256" key="3">
    <source>
        <dbReference type="ARBA" id="ARBA00023242"/>
    </source>
</evidence>
<dbReference type="Pfam" id="PF03859">
    <property type="entry name" value="CG-1"/>
    <property type="match status" value="1"/>
</dbReference>
<organism evidence="6 7">
    <name type="scientific">Ambrosia artemisiifolia</name>
    <name type="common">Common ragweed</name>
    <dbReference type="NCBI Taxonomy" id="4212"/>
    <lineage>
        <taxon>Eukaryota</taxon>
        <taxon>Viridiplantae</taxon>
        <taxon>Streptophyta</taxon>
        <taxon>Embryophyta</taxon>
        <taxon>Tracheophyta</taxon>
        <taxon>Spermatophyta</taxon>
        <taxon>Magnoliopsida</taxon>
        <taxon>eudicotyledons</taxon>
        <taxon>Gunneridae</taxon>
        <taxon>Pentapetalae</taxon>
        <taxon>asterids</taxon>
        <taxon>campanulids</taxon>
        <taxon>Asterales</taxon>
        <taxon>Asteraceae</taxon>
        <taxon>Asteroideae</taxon>
        <taxon>Heliantheae alliance</taxon>
        <taxon>Heliantheae</taxon>
        <taxon>Ambrosia</taxon>
    </lineage>
</organism>
<evidence type="ECO:0000256" key="1">
    <source>
        <dbReference type="ARBA" id="ARBA00004123"/>
    </source>
</evidence>
<evidence type="ECO:0000256" key="4">
    <source>
        <dbReference type="SAM" id="MobiDB-lite"/>
    </source>
</evidence>
<evidence type="ECO:0000259" key="5">
    <source>
        <dbReference type="PROSITE" id="PS51437"/>
    </source>
</evidence>
<keyword evidence="7" id="KW-1185">Reference proteome</keyword>